<dbReference type="EMBL" id="FRCX01000010">
    <property type="protein sequence ID" value="SHN40281.1"/>
    <property type="molecule type" value="Genomic_DNA"/>
</dbReference>
<feature type="transmembrane region" description="Helical" evidence="1">
    <location>
        <begin position="12"/>
        <end position="31"/>
    </location>
</feature>
<feature type="transmembrane region" description="Helical" evidence="1">
    <location>
        <begin position="83"/>
        <end position="100"/>
    </location>
</feature>
<keyword evidence="1" id="KW-1133">Transmembrane helix</keyword>
<dbReference type="AlphaFoldDB" id="A0A1M7R5D6"/>
<evidence type="ECO:0000256" key="1">
    <source>
        <dbReference type="SAM" id="Phobius"/>
    </source>
</evidence>
<organism evidence="2 3">
    <name type="scientific">Duganella sacchari</name>
    <dbReference type="NCBI Taxonomy" id="551987"/>
    <lineage>
        <taxon>Bacteria</taxon>
        <taxon>Pseudomonadati</taxon>
        <taxon>Pseudomonadota</taxon>
        <taxon>Betaproteobacteria</taxon>
        <taxon>Burkholderiales</taxon>
        <taxon>Oxalobacteraceae</taxon>
        <taxon>Telluria group</taxon>
        <taxon>Duganella</taxon>
    </lineage>
</organism>
<sequence length="103" mass="11209">MQQQPTSLTVLNLAMLVGITPLWLTCLNVWLTADQYHNQGAGIVEMFAAMYSYGFAAIVGGIAALWSISVSRKINQQAGRFTSAMRFAVAVTLVVPWFILGSL</sequence>
<reference evidence="3" key="1">
    <citation type="submission" date="2016-11" db="EMBL/GenBank/DDBJ databases">
        <authorList>
            <person name="Varghese N."/>
            <person name="Submissions S."/>
        </authorList>
    </citation>
    <scope>NUCLEOTIDE SEQUENCE [LARGE SCALE GENOMIC DNA]</scope>
    <source>
        <strain evidence="3">Sac-22</strain>
    </source>
</reference>
<accession>A0A1M7R5D6</accession>
<evidence type="ECO:0000313" key="3">
    <source>
        <dbReference type="Proteomes" id="UP000184339"/>
    </source>
</evidence>
<keyword evidence="3" id="KW-1185">Reference proteome</keyword>
<protein>
    <submittedName>
        <fullName evidence="2">Uncharacterized protein</fullName>
    </submittedName>
</protein>
<keyword evidence="1" id="KW-0472">Membrane</keyword>
<feature type="transmembrane region" description="Helical" evidence="1">
    <location>
        <begin position="51"/>
        <end position="71"/>
    </location>
</feature>
<name>A0A1M7R5D6_9BURK</name>
<dbReference type="STRING" id="551987.SAMN05192549_110193"/>
<dbReference type="Proteomes" id="UP000184339">
    <property type="component" value="Unassembled WGS sequence"/>
</dbReference>
<gene>
    <name evidence="2" type="ORF">SAMN05192549_110193</name>
</gene>
<keyword evidence="1" id="KW-0812">Transmembrane</keyword>
<evidence type="ECO:0000313" key="2">
    <source>
        <dbReference type="EMBL" id="SHN40281.1"/>
    </source>
</evidence>
<dbReference type="RefSeq" id="WP_072787503.1">
    <property type="nucleotide sequence ID" value="NZ_FRCX01000010.1"/>
</dbReference>
<proteinExistence type="predicted"/>